<dbReference type="AlphaFoldDB" id="A0A369JME6"/>
<evidence type="ECO:0000256" key="2">
    <source>
        <dbReference type="ARBA" id="ARBA00004191"/>
    </source>
</evidence>
<evidence type="ECO:0000313" key="24">
    <source>
        <dbReference type="EMBL" id="RDB21727.1"/>
    </source>
</evidence>
<dbReference type="GO" id="GO:0098552">
    <property type="term" value="C:side of membrane"/>
    <property type="evidence" value="ECO:0007669"/>
    <property type="project" value="UniProtKB-KW"/>
</dbReference>
<keyword evidence="18" id="KW-0961">Cell wall biogenesis/degradation</keyword>
<dbReference type="PANTHER" id="PTHR10587:SF98">
    <property type="entry name" value="CHITIN DEACETYLASE"/>
    <property type="match status" value="1"/>
</dbReference>
<evidence type="ECO:0000256" key="12">
    <source>
        <dbReference type="ARBA" id="ARBA00023024"/>
    </source>
</evidence>
<dbReference type="CDD" id="cd10952">
    <property type="entry name" value="CE4_MrCDA_like"/>
    <property type="match status" value="1"/>
</dbReference>
<feature type="signal peptide" evidence="22">
    <location>
        <begin position="1"/>
        <end position="29"/>
    </location>
</feature>
<comment type="catalytic activity">
    <reaction evidence="21">
        <text>[(1-&gt;4)-N-acetyl-beta-D-glucosaminyl](n) + n H2O = chitosan + n acetate</text>
        <dbReference type="Rhea" id="RHEA:10464"/>
        <dbReference type="Rhea" id="RHEA-COMP:9593"/>
        <dbReference type="Rhea" id="RHEA-COMP:9597"/>
        <dbReference type="ChEBI" id="CHEBI:15377"/>
        <dbReference type="ChEBI" id="CHEBI:17029"/>
        <dbReference type="ChEBI" id="CHEBI:30089"/>
        <dbReference type="ChEBI" id="CHEBI:57704"/>
        <dbReference type="EC" id="3.5.1.41"/>
    </reaction>
    <physiologicalReaction direction="left-to-right" evidence="21">
        <dbReference type="Rhea" id="RHEA:10465"/>
    </physiologicalReaction>
</comment>
<evidence type="ECO:0000256" key="18">
    <source>
        <dbReference type="ARBA" id="ARBA00023316"/>
    </source>
</evidence>
<keyword evidence="10 22" id="KW-0732">Signal</keyword>
<dbReference type="GO" id="GO:0004099">
    <property type="term" value="F:chitin deacetylase activity"/>
    <property type="evidence" value="ECO:0007669"/>
    <property type="project" value="UniProtKB-EC"/>
</dbReference>
<accession>A0A369JME6</accession>
<keyword evidence="16" id="KW-0170">Cobalt</keyword>
<dbReference type="Proteomes" id="UP000076154">
    <property type="component" value="Unassembled WGS sequence"/>
</dbReference>
<evidence type="ECO:0000256" key="3">
    <source>
        <dbReference type="ARBA" id="ARBA00004609"/>
    </source>
</evidence>
<evidence type="ECO:0000256" key="17">
    <source>
        <dbReference type="ARBA" id="ARBA00023288"/>
    </source>
</evidence>
<evidence type="ECO:0000256" key="19">
    <source>
        <dbReference type="ARBA" id="ARBA00023326"/>
    </source>
</evidence>
<comment type="cofactor">
    <cofactor evidence="1">
        <name>Co(2+)</name>
        <dbReference type="ChEBI" id="CHEBI:48828"/>
    </cofactor>
</comment>
<proteinExistence type="inferred from homology"/>
<dbReference type="SUPFAM" id="SSF88713">
    <property type="entry name" value="Glycoside hydrolase/deacetylase"/>
    <property type="match status" value="1"/>
</dbReference>
<evidence type="ECO:0000256" key="9">
    <source>
        <dbReference type="ARBA" id="ARBA00022723"/>
    </source>
</evidence>
<feature type="chain" id="PRO_5016794029" description="chitin deacetylase" evidence="22">
    <location>
        <begin position="30"/>
        <end position="416"/>
    </location>
</feature>
<gene>
    <name evidence="24" type="primary">CDA_2</name>
    <name evidence="24" type="ORF">Hypma_011054</name>
</gene>
<dbReference type="EC" id="3.5.1.41" evidence="20"/>
<evidence type="ECO:0000256" key="11">
    <source>
        <dbReference type="ARBA" id="ARBA00022801"/>
    </source>
</evidence>
<evidence type="ECO:0000256" key="21">
    <source>
        <dbReference type="ARBA" id="ARBA00048494"/>
    </source>
</evidence>
<dbReference type="Pfam" id="PF01522">
    <property type="entry name" value="Polysacc_deac_1"/>
    <property type="match status" value="1"/>
</dbReference>
<evidence type="ECO:0000256" key="6">
    <source>
        <dbReference type="ARBA" id="ARBA00022512"/>
    </source>
</evidence>
<evidence type="ECO:0000256" key="4">
    <source>
        <dbReference type="ARBA" id="ARBA00010973"/>
    </source>
</evidence>
<evidence type="ECO:0000256" key="14">
    <source>
        <dbReference type="ARBA" id="ARBA00023180"/>
    </source>
</evidence>
<evidence type="ECO:0000259" key="23">
    <source>
        <dbReference type="PROSITE" id="PS51677"/>
    </source>
</evidence>
<dbReference type="GO" id="GO:0006032">
    <property type="term" value="P:chitin catabolic process"/>
    <property type="evidence" value="ECO:0007669"/>
    <property type="project" value="UniProtKB-KW"/>
</dbReference>
<evidence type="ECO:0000256" key="10">
    <source>
        <dbReference type="ARBA" id="ARBA00022729"/>
    </source>
</evidence>
<dbReference type="FunFam" id="3.20.20.370:FF:000004">
    <property type="entry name" value="Related to Chitin deacetylase"/>
    <property type="match status" value="1"/>
</dbReference>
<keyword evidence="7" id="KW-0964">Secreted</keyword>
<dbReference type="GO" id="GO:0009272">
    <property type="term" value="P:fungal-type cell wall biogenesis"/>
    <property type="evidence" value="ECO:0007669"/>
    <property type="project" value="UniProtKB-ARBA"/>
</dbReference>
<dbReference type="EMBL" id="LUEZ02000053">
    <property type="protein sequence ID" value="RDB21727.1"/>
    <property type="molecule type" value="Genomic_DNA"/>
</dbReference>
<keyword evidence="11" id="KW-0378">Hydrolase</keyword>
<keyword evidence="9" id="KW-0479">Metal-binding</keyword>
<keyword evidence="6" id="KW-0134">Cell wall</keyword>
<keyword evidence="12" id="KW-0146">Chitin degradation</keyword>
<evidence type="ECO:0000256" key="7">
    <source>
        <dbReference type="ARBA" id="ARBA00022525"/>
    </source>
</evidence>
<dbReference type="STRING" id="39966.A0A369JME6"/>
<evidence type="ECO:0000256" key="20">
    <source>
        <dbReference type="ARBA" id="ARBA00024056"/>
    </source>
</evidence>
<sequence>MRLSTLVTLGWPLFGLMLGILPLLPNVRAQDRTTEAAEAAIKDGTAECAPYYYAPVATRISSFPVIWQPAQILPNDTNAEAKWSSIAPNVPSNMSVKGTIMGDFSTFTPTYSSSDTDCWWTYHQCVTPKFPGLPPDLVNVPEPHTLGYGFDDGPNCSHNAFYDYLANQKQKATMFLVGSNVLDWPLEAQRVVADGHEICVHTWSHRYMTALQSPDAFAELYYIQIQAVKLVTGVTPTCWRAPFGDIDDRIRAIAHGLGLRTIGWQYDSNDWRAGTGNITPADVDGNYYALIAQANSGQFDTAGAIMLTHELNNFTMSEAVKFYPQLKATFKHIVPMGVAMNHTQPYVEANYSLPTFDEYISGKTETKGPSASDGGAIGKGVHNESKNGAMRRHELFSVPSRWLFLLGYVLVSLFAD</sequence>
<dbReference type="PANTHER" id="PTHR10587">
    <property type="entry name" value="GLYCOSYL TRANSFERASE-RELATED"/>
    <property type="match status" value="1"/>
</dbReference>
<comment type="subcellular location">
    <subcellularLocation>
        <location evidence="3">Cell membrane</location>
        <topology evidence="3">Lipid-anchor</topology>
        <topology evidence="3">GPI-anchor</topology>
    </subcellularLocation>
    <subcellularLocation>
        <location evidence="2">Secreted</location>
        <location evidence="2">Cell wall</location>
    </subcellularLocation>
</comment>
<feature type="domain" description="NodB homology" evidence="23">
    <location>
        <begin position="144"/>
        <end position="341"/>
    </location>
</feature>
<dbReference type="PROSITE" id="PS51677">
    <property type="entry name" value="NODB"/>
    <property type="match status" value="1"/>
</dbReference>
<evidence type="ECO:0000256" key="22">
    <source>
        <dbReference type="SAM" id="SignalP"/>
    </source>
</evidence>
<dbReference type="InterPro" id="IPR011330">
    <property type="entry name" value="Glyco_hydro/deAcase_b/a-brl"/>
</dbReference>
<evidence type="ECO:0000256" key="8">
    <source>
        <dbReference type="ARBA" id="ARBA00022622"/>
    </source>
</evidence>
<protein>
    <recommendedName>
        <fullName evidence="20">chitin deacetylase</fullName>
        <ecNumber evidence="20">3.5.1.41</ecNumber>
    </recommendedName>
</protein>
<dbReference type="InterPro" id="IPR050248">
    <property type="entry name" value="Polysacc_deacetylase_ArnD"/>
</dbReference>
<name>A0A369JME6_HYPMA</name>
<keyword evidence="8" id="KW-0336">GPI-anchor</keyword>
<organism evidence="24 25">
    <name type="scientific">Hypsizygus marmoreus</name>
    <name type="common">White beech mushroom</name>
    <name type="synonym">Agaricus marmoreus</name>
    <dbReference type="NCBI Taxonomy" id="39966"/>
    <lineage>
        <taxon>Eukaryota</taxon>
        <taxon>Fungi</taxon>
        <taxon>Dikarya</taxon>
        <taxon>Basidiomycota</taxon>
        <taxon>Agaricomycotina</taxon>
        <taxon>Agaricomycetes</taxon>
        <taxon>Agaricomycetidae</taxon>
        <taxon>Agaricales</taxon>
        <taxon>Tricholomatineae</taxon>
        <taxon>Lyophyllaceae</taxon>
        <taxon>Hypsizygus</taxon>
    </lineage>
</organism>
<reference evidence="24" key="1">
    <citation type="submission" date="2018-04" db="EMBL/GenBank/DDBJ databases">
        <title>Whole genome sequencing of Hypsizygus marmoreus.</title>
        <authorList>
            <person name="Choi I.-G."/>
            <person name="Min B."/>
            <person name="Kim J.-G."/>
            <person name="Kim S."/>
            <person name="Oh Y.-L."/>
            <person name="Kong W.-S."/>
            <person name="Park H."/>
            <person name="Jeong J."/>
            <person name="Song E.-S."/>
        </authorList>
    </citation>
    <scope>NUCLEOTIDE SEQUENCE [LARGE SCALE GENOMIC DNA]</scope>
    <source>
        <strain evidence="24">51987-8</strain>
    </source>
</reference>
<keyword evidence="13" id="KW-0472">Membrane</keyword>
<evidence type="ECO:0000256" key="5">
    <source>
        <dbReference type="ARBA" id="ARBA00022475"/>
    </source>
</evidence>
<dbReference type="InParanoid" id="A0A369JME6"/>
<comment type="caution">
    <text evidence="24">The sequence shown here is derived from an EMBL/GenBank/DDBJ whole genome shotgun (WGS) entry which is preliminary data.</text>
</comment>
<evidence type="ECO:0000256" key="13">
    <source>
        <dbReference type="ARBA" id="ARBA00023136"/>
    </source>
</evidence>
<evidence type="ECO:0000256" key="16">
    <source>
        <dbReference type="ARBA" id="ARBA00023285"/>
    </source>
</evidence>
<dbReference type="GO" id="GO:0071555">
    <property type="term" value="P:cell wall organization"/>
    <property type="evidence" value="ECO:0007669"/>
    <property type="project" value="UniProtKB-KW"/>
</dbReference>
<dbReference type="Gene3D" id="3.20.20.370">
    <property type="entry name" value="Glycoside hydrolase/deacetylase"/>
    <property type="match status" value="1"/>
</dbReference>
<dbReference type="GO" id="GO:0005886">
    <property type="term" value="C:plasma membrane"/>
    <property type="evidence" value="ECO:0007669"/>
    <property type="project" value="UniProtKB-SubCell"/>
</dbReference>
<keyword evidence="5" id="KW-1003">Cell membrane</keyword>
<keyword evidence="25" id="KW-1185">Reference proteome</keyword>
<evidence type="ECO:0000256" key="15">
    <source>
        <dbReference type="ARBA" id="ARBA00023277"/>
    </source>
</evidence>
<dbReference type="GO" id="GO:0000272">
    <property type="term" value="P:polysaccharide catabolic process"/>
    <property type="evidence" value="ECO:0007669"/>
    <property type="project" value="UniProtKB-KW"/>
</dbReference>
<keyword evidence="19" id="KW-0624">Polysaccharide degradation</keyword>
<keyword evidence="15" id="KW-0119">Carbohydrate metabolism</keyword>
<keyword evidence="17" id="KW-0449">Lipoprotein</keyword>
<dbReference type="GO" id="GO:0046872">
    <property type="term" value="F:metal ion binding"/>
    <property type="evidence" value="ECO:0007669"/>
    <property type="project" value="UniProtKB-KW"/>
</dbReference>
<evidence type="ECO:0000313" key="25">
    <source>
        <dbReference type="Proteomes" id="UP000076154"/>
    </source>
</evidence>
<comment type="similarity">
    <text evidence="4">Belongs to the polysaccharide deacetylase family.</text>
</comment>
<dbReference type="OrthoDB" id="407355at2759"/>
<dbReference type="InterPro" id="IPR002509">
    <property type="entry name" value="NODB_dom"/>
</dbReference>
<keyword evidence="14" id="KW-0325">Glycoprotein</keyword>
<evidence type="ECO:0000256" key="1">
    <source>
        <dbReference type="ARBA" id="ARBA00001941"/>
    </source>
</evidence>